<keyword evidence="5 9" id="KW-0010">Activator</keyword>
<dbReference type="GO" id="GO:0061629">
    <property type="term" value="F:RNA polymerase II-specific DNA-binding transcription factor binding"/>
    <property type="evidence" value="ECO:0007669"/>
    <property type="project" value="EnsemblFungi"/>
</dbReference>
<dbReference type="KEGG" id="ndi:NDAI_0F03870"/>
<feature type="region of interest" description="Disordered" evidence="10">
    <location>
        <begin position="69"/>
        <end position="93"/>
    </location>
</feature>
<dbReference type="OMA" id="IACKTHL"/>
<evidence type="ECO:0000256" key="8">
    <source>
        <dbReference type="ARBA" id="ARBA00032015"/>
    </source>
</evidence>
<dbReference type="STRING" id="1071378.G0WD44"/>
<evidence type="ECO:0000256" key="7">
    <source>
        <dbReference type="ARBA" id="ARBA00023242"/>
    </source>
</evidence>
<name>G0WD44_NAUDC</name>
<dbReference type="OrthoDB" id="4139168at2759"/>
<evidence type="ECO:0000256" key="10">
    <source>
        <dbReference type="SAM" id="MobiDB-lite"/>
    </source>
</evidence>
<evidence type="ECO:0000256" key="1">
    <source>
        <dbReference type="ARBA" id="ARBA00004123"/>
    </source>
</evidence>
<dbReference type="InterPro" id="IPR021665">
    <property type="entry name" value="Mediator_Med16_N"/>
</dbReference>
<dbReference type="GO" id="GO:0051123">
    <property type="term" value="P:RNA polymerase II preinitiation complex assembly"/>
    <property type="evidence" value="ECO:0007669"/>
    <property type="project" value="EnsemblFungi"/>
</dbReference>
<evidence type="ECO:0000256" key="4">
    <source>
        <dbReference type="ARBA" id="ARBA00023015"/>
    </source>
</evidence>
<dbReference type="PANTHER" id="PTHR13224:SF6">
    <property type="entry name" value="MEDIATOR OF RNA POLYMERASE II TRANSCRIPTION SUBUNIT 16"/>
    <property type="match status" value="1"/>
</dbReference>
<dbReference type="eggNOG" id="ENOG502QWAC">
    <property type="taxonomic scope" value="Eukaryota"/>
</dbReference>
<evidence type="ECO:0000256" key="9">
    <source>
        <dbReference type="RuleBase" id="RU364149"/>
    </source>
</evidence>
<evidence type="ECO:0000259" key="12">
    <source>
        <dbReference type="Pfam" id="PF20719"/>
    </source>
</evidence>
<comment type="subunit">
    <text evidence="9">Component of the Mediator complex.</text>
</comment>
<reference evidence="13 14" key="1">
    <citation type="journal article" date="2011" name="Proc. Natl. Acad. Sci. U.S.A.">
        <title>Evolutionary erosion of yeast sex chromosomes by mating-type switching accidents.</title>
        <authorList>
            <person name="Gordon J.L."/>
            <person name="Armisen D."/>
            <person name="Proux-Wera E."/>
            <person name="Oheigeartaigh S.S."/>
            <person name="Byrne K.P."/>
            <person name="Wolfe K.H."/>
        </authorList>
    </citation>
    <scope>NUCLEOTIDE SEQUENCE [LARGE SCALE GENOMIC DNA]</scope>
    <source>
        <strain evidence="14">ATCC 10597 / BCRC 20456 / CBS 421 / NBRC 0211 / NRRL Y-12639</strain>
    </source>
</reference>
<dbReference type="GO" id="GO:0032968">
    <property type="term" value="P:positive regulation of transcription elongation by RNA polymerase II"/>
    <property type="evidence" value="ECO:0007669"/>
    <property type="project" value="EnsemblFungi"/>
</dbReference>
<dbReference type="AlphaFoldDB" id="G0WD44"/>
<dbReference type="InterPro" id="IPR048338">
    <property type="entry name" value="Mediator_Med16"/>
</dbReference>
<keyword evidence="6 9" id="KW-0804">Transcription</keyword>
<dbReference type="GeneID" id="11497043"/>
<dbReference type="GO" id="GO:0000122">
    <property type="term" value="P:negative regulation of transcription by RNA polymerase II"/>
    <property type="evidence" value="ECO:0007669"/>
    <property type="project" value="EnsemblFungi"/>
</dbReference>
<feature type="compositionally biased region" description="Polar residues" evidence="10">
    <location>
        <begin position="69"/>
        <end position="85"/>
    </location>
</feature>
<evidence type="ECO:0000256" key="3">
    <source>
        <dbReference type="ARBA" id="ARBA00019614"/>
    </source>
</evidence>
<sequence>MSLIGQHPVSWSKNGVIAYADPHSPDANLRITFLETINGINWRFHPPTKYILHPQLHEPQFSHSYTLNTAPSASEHSNSMTSSTIGLHPTPTRTVTTANTTTVSSIPPSAGTSVHSKGNPQFFYSITGVYWNNWLSLPGDMLAVCDELGNLTMMIAGQQPNGANTFERLTMLFQDNVYKIYNHVMSLKPSTSIPLITEKFERKHTKKEYNTTIMDFEWLSATKITMAAKFCALDTTSNTYKNKLQQIPPYGVFHPAFMKYACLGIRKNGQINFWYQFSNSKDHKKITLQLHTSVNQRTKELDWLTFAKITPIVEDQCMLISTYSKLTNKLIFYELHVNWNVNATKPTALNDPTVKIQQILETTIDPVDNEGNPLKLSNIHIMSKTPTENDPSPEILLVYDIMGSRKTLVKRYKLVRTQLPLDFVSILKSENNSGGGQYLRSNRYNFIHQVDLPLEKRVKQVTTELINGFITFYFEDGTTIVYNQGDWKVETERLLNQPLSGNYNNLVTSMLSVNFQFPKLPNLSAIEWVRVSPSLTGIIAKIANKSTPQYFPLMKHDVTDTSKDDLNATAFAFAYVIGTYRQLSAEDLTITCKTHLMQIAKLDENRAKNFVMLIVARIYTFLNVSLDPPKEIMDKFLTGRQFQRITLFQLELGTCFDGSNLDEMARLLLNLKSAHFAFNGVSRNLHFAIEQINTTNAAQQLASGKTFQTVFSKQDLIYSLIPIAKWFVKFITYMIQELLILINNPPNKENTLVIGVFGSKVSRMLILLILVEIKKIVQIITKFPENTYPVLNESSYYLRTVLSDSPVNFEKFETFLVDVNNKFSAYNEQQQKLNPQSQSTQMLRECSLLVRAEVLPEFSKIGEFLLAYSNNVLISHVDAARVYFCDTSGLRISSTELFRPEYCKLLQPLEKGLVIDPDDNPILPLNPGRFSPMVYDGISYDRFTKQEVSEEKIKRCARCGCVTRAGYVVSNDKTITSTIITTKRWPSMYTRNCTCSGMLYELRI</sequence>
<evidence type="ECO:0000259" key="11">
    <source>
        <dbReference type="Pfam" id="PF11635"/>
    </source>
</evidence>
<feature type="domain" description="Mediator complex subunit Med16 N-terminal" evidence="11">
    <location>
        <begin position="201"/>
        <end position="519"/>
    </location>
</feature>
<dbReference type="GO" id="GO:0070847">
    <property type="term" value="C:core mediator complex"/>
    <property type="evidence" value="ECO:0007669"/>
    <property type="project" value="EnsemblFungi"/>
</dbReference>
<evidence type="ECO:0000313" key="14">
    <source>
        <dbReference type="Proteomes" id="UP000000689"/>
    </source>
</evidence>
<dbReference type="GO" id="GO:0070202">
    <property type="term" value="P:regulation of establishment of protein localization to chromosome"/>
    <property type="evidence" value="ECO:0007669"/>
    <property type="project" value="EnsemblFungi"/>
</dbReference>
<dbReference type="GO" id="GO:0016592">
    <property type="term" value="C:mediator complex"/>
    <property type="evidence" value="ECO:0007669"/>
    <property type="project" value="EnsemblFungi"/>
</dbReference>
<dbReference type="GO" id="GO:0060261">
    <property type="term" value="P:positive regulation of transcription initiation by RNA polymerase II"/>
    <property type="evidence" value="ECO:0007669"/>
    <property type="project" value="EnsemblFungi"/>
</dbReference>
<evidence type="ECO:0000256" key="5">
    <source>
        <dbReference type="ARBA" id="ARBA00023159"/>
    </source>
</evidence>
<evidence type="ECO:0000313" key="13">
    <source>
        <dbReference type="EMBL" id="CCD25705.1"/>
    </source>
</evidence>
<dbReference type="GO" id="GO:0034605">
    <property type="term" value="P:cellular response to heat"/>
    <property type="evidence" value="ECO:0007669"/>
    <property type="project" value="EnsemblFungi"/>
</dbReference>
<evidence type="ECO:0000256" key="6">
    <source>
        <dbReference type="ARBA" id="ARBA00023163"/>
    </source>
</evidence>
<comment type="similarity">
    <text evidence="2 9">Belongs to the Mediator complex subunit 16 family.</text>
</comment>
<dbReference type="PANTHER" id="PTHR13224">
    <property type="entry name" value="THYROID HORMONE RECEPTOR-ASSOCIATED PROTEIN-RELATED"/>
    <property type="match status" value="1"/>
</dbReference>
<dbReference type="HOGENOM" id="CLU_311703_0_0_1"/>
<gene>
    <name evidence="13" type="primary">NDAI0F03870</name>
    <name evidence="9" type="synonym">MED16</name>
    <name evidence="13" type="ordered locus">NDAI_0F03870</name>
</gene>
<keyword evidence="7 9" id="KW-0539">Nucleus</keyword>
<comment type="subcellular location">
    <subcellularLocation>
        <location evidence="1 9">Nucleus</location>
    </subcellularLocation>
</comment>
<dbReference type="Proteomes" id="UP000000689">
    <property type="component" value="Chromosome 6"/>
</dbReference>
<feature type="domain" description="Mediator complex subunit 16 C-terminal" evidence="12">
    <location>
        <begin position="871"/>
        <end position="1001"/>
    </location>
</feature>
<dbReference type="Pfam" id="PF11635">
    <property type="entry name" value="Med16_N"/>
    <property type="match status" value="1"/>
</dbReference>
<keyword evidence="4 9" id="KW-0805">Transcription regulation</keyword>
<dbReference type="Pfam" id="PF20719">
    <property type="entry name" value="Med16_C"/>
    <property type="match status" value="1"/>
</dbReference>
<dbReference type="InterPro" id="IPR048339">
    <property type="entry name" value="Mediator_Med16_C"/>
</dbReference>
<evidence type="ECO:0000256" key="2">
    <source>
        <dbReference type="ARBA" id="ARBA00006543"/>
    </source>
</evidence>
<dbReference type="EMBL" id="HE580272">
    <property type="protein sequence ID" value="CCD25705.1"/>
    <property type="molecule type" value="Genomic_DNA"/>
</dbReference>
<accession>G0WD44</accession>
<comment type="function">
    <text evidence="9">Component of the Mediator complex, a coactivator involved in the regulated transcription of nearly all RNA polymerase II-dependent genes. Mediator functions as a bridge to convey information from gene-specific regulatory proteins to the basal RNA polymerase II transcription machinery. Mediator is recruited to promoters by direct interactions with regulatory proteins and serves as a scaffold for the assembly of a functional preinitiation complex with RNA polymerase II and the general transcription factors.</text>
</comment>
<protein>
    <recommendedName>
        <fullName evidence="3 9">Mediator of RNA polymerase II transcription subunit 16</fullName>
    </recommendedName>
    <alternativeName>
        <fullName evidence="8 9">Mediator complex subunit 16</fullName>
    </alternativeName>
</protein>
<dbReference type="RefSeq" id="XP_003670948.1">
    <property type="nucleotide sequence ID" value="XM_003670900.1"/>
</dbReference>
<proteinExistence type="inferred from homology"/>
<keyword evidence="14" id="KW-1185">Reference proteome</keyword>
<organism evidence="13 14">
    <name type="scientific">Naumovozyma dairenensis (strain ATCC 10597 / BCRC 20456 / CBS 421 / NBRC 0211 / NRRL Y-12639)</name>
    <name type="common">Saccharomyces dairenensis</name>
    <dbReference type="NCBI Taxonomy" id="1071378"/>
    <lineage>
        <taxon>Eukaryota</taxon>
        <taxon>Fungi</taxon>
        <taxon>Dikarya</taxon>
        <taxon>Ascomycota</taxon>
        <taxon>Saccharomycotina</taxon>
        <taxon>Saccharomycetes</taxon>
        <taxon>Saccharomycetales</taxon>
        <taxon>Saccharomycetaceae</taxon>
        <taxon>Naumovozyma</taxon>
    </lineage>
</organism>